<name>A0A166HS94_9AGAM</name>
<protein>
    <submittedName>
        <fullName evidence="1">Uncharacterized protein</fullName>
    </submittedName>
</protein>
<accession>A0A166HS94</accession>
<gene>
    <name evidence="1" type="ORF">FIBSPDRAFT_570940</name>
</gene>
<dbReference type="EMBL" id="KV417566">
    <property type="protein sequence ID" value="KZP19176.1"/>
    <property type="molecule type" value="Genomic_DNA"/>
</dbReference>
<keyword evidence="2" id="KW-1185">Reference proteome</keyword>
<sequence>MVRGVSALLITGRAGERKTAVAKAVAQCMQIDPRVYTHTLHIGHVQPAGTSAPTLKVFKRCWKKGARHRPV</sequence>
<evidence type="ECO:0000313" key="1">
    <source>
        <dbReference type="EMBL" id="KZP19176.1"/>
    </source>
</evidence>
<dbReference type="AlphaFoldDB" id="A0A166HS94"/>
<evidence type="ECO:0000313" key="2">
    <source>
        <dbReference type="Proteomes" id="UP000076532"/>
    </source>
</evidence>
<organism evidence="1 2">
    <name type="scientific">Athelia psychrophila</name>
    <dbReference type="NCBI Taxonomy" id="1759441"/>
    <lineage>
        <taxon>Eukaryota</taxon>
        <taxon>Fungi</taxon>
        <taxon>Dikarya</taxon>
        <taxon>Basidiomycota</taxon>
        <taxon>Agaricomycotina</taxon>
        <taxon>Agaricomycetes</taxon>
        <taxon>Agaricomycetidae</taxon>
        <taxon>Atheliales</taxon>
        <taxon>Atheliaceae</taxon>
        <taxon>Athelia</taxon>
    </lineage>
</organism>
<proteinExistence type="predicted"/>
<reference evidence="1 2" key="1">
    <citation type="journal article" date="2016" name="Mol. Biol. Evol.">
        <title>Comparative Genomics of Early-Diverging Mushroom-Forming Fungi Provides Insights into the Origins of Lignocellulose Decay Capabilities.</title>
        <authorList>
            <person name="Nagy L.G."/>
            <person name="Riley R."/>
            <person name="Tritt A."/>
            <person name="Adam C."/>
            <person name="Daum C."/>
            <person name="Floudas D."/>
            <person name="Sun H."/>
            <person name="Yadav J.S."/>
            <person name="Pangilinan J."/>
            <person name="Larsson K.H."/>
            <person name="Matsuura K."/>
            <person name="Barry K."/>
            <person name="Labutti K."/>
            <person name="Kuo R."/>
            <person name="Ohm R.A."/>
            <person name="Bhattacharya S.S."/>
            <person name="Shirouzu T."/>
            <person name="Yoshinaga Y."/>
            <person name="Martin F.M."/>
            <person name="Grigoriev I.V."/>
            <person name="Hibbett D.S."/>
        </authorList>
    </citation>
    <scope>NUCLEOTIDE SEQUENCE [LARGE SCALE GENOMIC DNA]</scope>
    <source>
        <strain evidence="1 2">CBS 109695</strain>
    </source>
</reference>
<dbReference type="Proteomes" id="UP000076532">
    <property type="component" value="Unassembled WGS sequence"/>
</dbReference>